<dbReference type="RefSeq" id="XP_001888271.1">
    <property type="nucleotide sequence ID" value="XM_001888236.1"/>
</dbReference>
<name>B0DWI3_LACBS</name>
<dbReference type="Proteomes" id="UP000001194">
    <property type="component" value="Unassembled WGS sequence"/>
</dbReference>
<reference evidence="2 3" key="1">
    <citation type="journal article" date="2008" name="Nature">
        <title>The genome of Laccaria bicolor provides insights into mycorrhizal symbiosis.</title>
        <authorList>
            <person name="Martin F."/>
            <person name="Aerts A."/>
            <person name="Ahren D."/>
            <person name="Brun A."/>
            <person name="Danchin E.G.J."/>
            <person name="Duchaussoy F."/>
            <person name="Gibon J."/>
            <person name="Kohler A."/>
            <person name="Lindquist E."/>
            <person name="Pereda V."/>
            <person name="Salamov A."/>
            <person name="Shapiro H.J."/>
            <person name="Wuyts J."/>
            <person name="Blaudez D."/>
            <person name="Buee M."/>
            <person name="Brokstein P."/>
            <person name="Canbaeck B."/>
            <person name="Cohen D."/>
            <person name="Courty P.E."/>
            <person name="Coutinho P.M."/>
            <person name="Delaruelle C."/>
            <person name="Detter J.C."/>
            <person name="Deveau A."/>
            <person name="DiFazio S."/>
            <person name="Duplessis S."/>
            <person name="Fraissinet-Tachet L."/>
            <person name="Lucic E."/>
            <person name="Frey-Klett P."/>
            <person name="Fourrey C."/>
            <person name="Feussner I."/>
            <person name="Gay G."/>
            <person name="Grimwood J."/>
            <person name="Hoegger P.J."/>
            <person name="Jain P."/>
            <person name="Kilaru S."/>
            <person name="Labbe J."/>
            <person name="Lin Y.C."/>
            <person name="Legue V."/>
            <person name="Le Tacon F."/>
            <person name="Marmeisse R."/>
            <person name="Melayah D."/>
            <person name="Montanini B."/>
            <person name="Muratet M."/>
            <person name="Nehls U."/>
            <person name="Niculita-Hirzel H."/>
            <person name="Oudot-Le Secq M.P."/>
            <person name="Peter M."/>
            <person name="Quesneville H."/>
            <person name="Rajashekar B."/>
            <person name="Reich M."/>
            <person name="Rouhier N."/>
            <person name="Schmutz J."/>
            <person name="Yin T."/>
            <person name="Chalot M."/>
            <person name="Henrissat B."/>
            <person name="Kuees U."/>
            <person name="Lucas S."/>
            <person name="Van de Peer Y."/>
            <person name="Podila G.K."/>
            <person name="Polle A."/>
            <person name="Pukkila P.J."/>
            <person name="Richardson P.M."/>
            <person name="Rouze P."/>
            <person name="Sanders I.R."/>
            <person name="Stajich J.E."/>
            <person name="Tunlid A."/>
            <person name="Tuskan G."/>
            <person name="Grigoriev I.V."/>
        </authorList>
    </citation>
    <scope>NUCLEOTIDE SEQUENCE [LARGE SCALE GENOMIC DNA]</scope>
    <source>
        <strain evidence="3">S238N-H82 / ATCC MYA-4686</strain>
    </source>
</reference>
<gene>
    <name evidence="2" type="ORF">LACBIDRAFT_312616</name>
</gene>
<feature type="region of interest" description="Disordered" evidence="1">
    <location>
        <begin position="1"/>
        <end position="131"/>
    </location>
</feature>
<dbReference type="HOGENOM" id="CLU_1151953_0_0_1"/>
<dbReference type="GeneID" id="6083910"/>
<feature type="compositionally biased region" description="Acidic residues" evidence="1">
    <location>
        <begin position="50"/>
        <end position="62"/>
    </location>
</feature>
<dbReference type="KEGG" id="lbc:LACBIDRAFT_312616"/>
<sequence>MAITTRMITKGIPPRLHDPKPTGKPRTKKSNTKTATMQGSFKWAIKDSDNSENEELSSGDDSESARRAKKKAGKQQRLNLPDSDEVEVADDSERWGKDVEEVDDGVDDEQSADEQENDGLDNHQCGADLQEKPVKKESMLNLLTIMTDKVTMKFKISADEYDTLMGRWCTVCKGDEAFVKAHGKCKAFHKGGNSSCRAHIRQHFDLYKQKCEKEDIPMSHWAIPHNIWKTMEEEKEAKHRG</sequence>
<protein>
    <submittedName>
        <fullName evidence="2">Predicted protein</fullName>
    </submittedName>
</protein>
<evidence type="ECO:0000256" key="1">
    <source>
        <dbReference type="SAM" id="MobiDB-lite"/>
    </source>
</evidence>
<organism evidence="3">
    <name type="scientific">Laccaria bicolor (strain S238N-H82 / ATCC MYA-4686)</name>
    <name type="common">Bicoloured deceiver</name>
    <name type="synonym">Laccaria laccata var. bicolor</name>
    <dbReference type="NCBI Taxonomy" id="486041"/>
    <lineage>
        <taxon>Eukaryota</taxon>
        <taxon>Fungi</taxon>
        <taxon>Dikarya</taxon>
        <taxon>Basidiomycota</taxon>
        <taxon>Agaricomycotina</taxon>
        <taxon>Agaricomycetes</taxon>
        <taxon>Agaricomycetidae</taxon>
        <taxon>Agaricales</taxon>
        <taxon>Agaricineae</taxon>
        <taxon>Hydnangiaceae</taxon>
        <taxon>Laccaria</taxon>
    </lineage>
</organism>
<feature type="compositionally biased region" description="Acidic residues" evidence="1">
    <location>
        <begin position="100"/>
        <end position="119"/>
    </location>
</feature>
<dbReference type="EMBL" id="DS547143">
    <property type="protein sequence ID" value="EDR01052.1"/>
    <property type="molecule type" value="Genomic_DNA"/>
</dbReference>
<accession>B0DWI3</accession>
<dbReference type="InParanoid" id="B0DWI3"/>
<evidence type="ECO:0000313" key="2">
    <source>
        <dbReference type="EMBL" id="EDR01052.1"/>
    </source>
</evidence>
<proteinExistence type="predicted"/>
<dbReference type="OrthoDB" id="3052161at2759"/>
<keyword evidence="3" id="KW-1185">Reference proteome</keyword>
<dbReference type="AlphaFoldDB" id="B0DWI3"/>
<evidence type="ECO:0000313" key="3">
    <source>
        <dbReference type="Proteomes" id="UP000001194"/>
    </source>
</evidence>